<dbReference type="SUPFAM" id="SSF47413">
    <property type="entry name" value="lambda repressor-like DNA-binding domains"/>
    <property type="match status" value="1"/>
</dbReference>
<evidence type="ECO:0000313" key="9">
    <source>
        <dbReference type="Proteomes" id="UP000424752"/>
    </source>
</evidence>
<evidence type="ECO:0000256" key="4">
    <source>
        <dbReference type="ARBA" id="ARBA00023163"/>
    </source>
</evidence>
<proteinExistence type="inferred from homology"/>
<dbReference type="EMBL" id="WLZX01000004">
    <property type="protein sequence ID" value="MTD27789.1"/>
    <property type="molecule type" value="Genomic_DNA"/>
</dbReference>
<dbReference type="Proteomes" id="UP000424752">
    <property type="component" value="Chromosome"/>
</dbReference>
<accession>A0A6I6EC60</accession>
<evidence type="ECO:0000256" key="3">
    <source>
        <dbReference type="ARBA" id="ARBA00023125"/>
    </source>
</evidence>
<accession>A0A6L6GR25</accession>
<dbReference type="KEGG" id="erwi:GN242_02785"/>
<reference evidence="7 10" key="1">
    <citation type="submission" date="2019-11" db="EMBL/GenBank/DDBJ databases">
        <title>Erwinia sp. nov., isolated from feces of birds in Tibet plateau of China.</title>
        <authorList>
            <person name="Ge Y."/>
        </authorList>
    </citation>
    <scope>NUCLEOTIDE SEQUENCE [LARGE SCALE GENOMIC DNA]</scope>
    <source>
        <strain evidence="7 10">J316</strain>
    </source>
</reference>
<evidence type="ECO:0000259" key="6">
    <source>
        <dbReference type="Pfam" id="PF13693"/>
    </source>
</evidence>
<sequence>MKKKTDMHPADIVAAIKKRQTSLAELSRRVGLSSGTLANALKRPWPKGEFIIAAALGMHPSEIWPSRYYDKRGRLLAREQLLRSPRNSDDSSSAKHREATEMSKSLQAGSGGSES</sequence>
<keyword evidence="3" id="KW-0238">DNA-binding</keyword>
<evidence type="ECO:0000313" key="7">
    <source>
        <dbReference type="EMBL" id="MTD27789.1"/>
    </source>
</evidence>
<dbReference type="Pfam" id="PF13693">
    <property type="entry name" value="HTH_35"/>
    <property type="match status" value="1"/>
</dbReference>
<dbReference type="AlphaFoldDB" id="A0A6I6EC60"/>
<dbReference type="InterPro" id="IPR038722">
    <property type="entry name" value="Ner_HTH_dom"/>
</dbReference>
<dbReference type="InterPro" id="IPR010982">
    <property type="entry name" value="Lambda_DNA-bd_dom_sf"/>
</dbReference>
<dbReference type="RefSeq" id="WP_154753059.1">
    <property type="nucleotide sequence ID" value="NZ_CP046509.1"/>
</dbReference>
<comment type="similarity">
    <text evidence="1">Belongs to the ner transcriptional regulatory family.</text>
</comment>
<feature type="domain" description="Ner winged helix-turn-helix DNA-binding" evidence="6">
    <location>
        <begin position="6"/>
        <end position="79"/>
    </location>
</feature>
<gene>
    <name evidence="7" type="ORF">GK011_12655</name>
    <name evidence="8" type="ORF">GN242_02785</name>
</gene>
<organism evidence="8 9">
    <name type="scientific">Erwinia sorbitola</name>
    <dbReference type="NCBI Taxonomy" id="2681984"/>
    <lineage>
        <taxon>Bacteria</taxon>
        <taxon>Pseudomonadati</taxon>
        <taxon>Pseudomonadota</taxon>
        <taxon>Gammaproteobacteria</taxon>
        <taxon>Enterobacterales</taxon>
        <taxon>Erwiniaceae</taxon>
        <taxon>Erwinia</taxon>
    </lineage>
</organism>
<keyword evidence="10" id="KW-1185">Reference proteome</keyword>
<evidence type="ECO:0000313" key="8">
    <source>
        <dbReference type="EMBL" id="QGU86218.1"/>
    </source>
</evidence>
<feature type="region of interest" description="Disordered" evidence="5">
    <location>
        <begin position="80"/>
        <end position="115"/>
    </location>
</feature>
<keyword evidence="4" id="KW-0804">Transcription</keyword>
<dbReference type="Proteomes" id="UP000480164">
    <property type="component" value="Unassembled WGS sequence"/>
</dbReference>
<dbReference type="Gene3D" id="1.10.260.40">
    <property type="entry name" value="lambda repressor-like DNA-binding domains"/>
    <property type="match status" value="1"/>
</dbReference>
<protein>
    <submittedName>
        <fullName evidence="8">Transcriptional regulator</fullName>
    </submittedName>
</protein>
<dbReference type="GO" id="GO:0003677">
    <property type="term" value="F:DNA binding"/>
    <property type="evidence" value="ECO:0007669"/>
    <property type="project" value="UniProtKB-KW"/>
</dbReference>
<evidence type="ECO:0000313" key="10">
    <source>
        <dbReference type="Proteomes" id="UP000480164"/>
    </source>
</evidence>
<evidence type="ECO:0000256" key="1">
    <source>
        <dbReference type="ARBA" id="ARBA00006157"/>
    </source>
</evidence>
<evidence type="ECO:0000256" key="5">
    <source>
        <dbReference type="SAM" id="MobiDB-lite"/>
    </source>
</evidence>
<dbReference type="EMBL" id="CP046509">
    <property type="protein sequence ID" value="QGU86218.1"/>
    <property type="molecule type" value="Genomic_DNA"/>
</dbReference>
<keyword evidence="2" id="KW-0805">Transcription regulation</keyword>
<evidence type="ECO:0000256" key="2">
    <source>
        <dbReference type="ARBA" id="ARBA00023015"/>
    </source>
</evidence>
<feature type="compositionally biased region" description="Basic and acidic residues" evidence="5">
    <location>
        <begin position="80"/>
        <end position="101"/>
    </location>
</feature>
<name>A0A6I6EC60_9GAMM</name>
<reference evidence="8 9" key="2">
    <citation type="submission" date="2019-12" db="EMBL/GenBank/DDBJ databases">
        <title>Erwinia sp. nov., isolated from droppings of birds in the Qinghai-Tiebt plateau of China.</title>
        <authorList>
            <person name="Ge Y."/>
        </authorList>
    </citation>
    <scope>NUCLEOTIDE SEQUENCE [LARGE SCALE GENOMIC DNA]</scope>
    <source>
        <strain evidence="8 9">J780</strain>
    </source>
</reference>